<proteinExistence type="predicted"/>
<name>A0A0K1RB25_9CORY</name>
<evidence type="ECO:0000313" key="3">
    <source>
        <dbReference type="Proteomes" id="UP000060016"/>
    </source>
</evidence>
<organism evidence="2 3">
    <name type="scientific">Corynebacterium riegelii</name>
    <dbReference type="NCBI Taxonomy" id="156976"/>
    <lineage>
        <taxon>Bacteria</taxon>
        <taxon>Bacillati</taxon>
        <taxon>Actinomycetota</taxon>
        <taxon>Actinomycetes</taxon>
        <taxon>Mycobacteriales</taxon>
        <taxon>Corynebacteriaceae</taxon>
        <taxon>Corynebacterium</taxon>
    </lineage>
</organism>
<gene>
    <name evidence="2" type="ORF">AK829_04780</name>
</gene>
<evidence type="ECO:0000313" key="2">
    <source>
        <dbReference type="EMBL" id="AKV58598.1"/>
    </source>
</evidence>
<feature type="transmembrane region" description="Helical" evidence="1">
    <location>
        <begin position="57"/>
        <end position="83"/>
    </location>
</feature>
<feature type="transmembrane region" description="Helical" evidence="1">
    <location>
        <begin position="153"/>
        <end position="172"/>
    </location>
</feature>
<dbReference type="PATRIC" id="fig|156976.3.peg.949"/>
<keyword evidence="1" id="KW-0472">Membrane</keyword>
<accession>A0A0K1RB25</accession>
<sequence length="205" mass="22245">MALVVPLQLVFSRVMDPATAATATVILMVATSGLFEETTRWIVLRYWAKNTRSWHDGVGFGLGHGGIEALLLFASALATNIMLLTNGEMLRMQVAQTGDATAIDAFDQQMDALQNMGLGLLAAGWYERVLAITAHVVFTLIVLRAVRERRWQLWLLAVTAHIVFNAVTVISAPYGLGVMYALLTAFTAVGLWAVMAGPLKKEALA</sequence>
<keyword evidence="3" id="KW-1185">Reference proteome</keyword>
<dbReference type="Pfam" id="PF10086">
    <property type="entry name" value="YhfC"/>
    <property type="match status" value="1"/>
</dbReference>
<dbReference type="Proteomes" id="UP000060016">
    <property type="component" value="Chromosome"/>
</dbReference>
<keyword evidence="1" id="KW-1133">Transmembrane helix</keyword>
<reference evidence="2 3" key="1">
    <citation type="submission" date="2015-08" db="EMBL/GenBank/DDBJ databases">
        <authorList>
            <person name="Babu N.S."/>
            <person name="Beckwith C.J."/>
            <person name="Beseler K.G."/>
            <person name="Brison A."/>
            <person name="Carone J.V."/>
            <person name="Caskin T.P."/>
            <person name="Diamond M."/>
            <person name="Durham M.E."/>
            <person name="Foxe J.M."/>
            <person name="Go M."/>
            <person name="Henderson B.A."/>
            <person name="Jones I.B."/>
            <person name="McGettigan J.A."/>
            <person name="Micheletti S.J."/>
            <person name="Nasrallah M.E."/>
            <person name="Ortiz D."/>
            <person name="Piller C.R."/>
            <person name="Privatt S.R."/>
            <person name="Schneider S.L."/>
            <person name="Sharp S."/>
            <person name="Smith T.C."/>
            <person name="Stanton J.D."/>
            <person name="Ullery H.E."/>
            <person name="Wilson R.J."/>
            <person name="Serrano M.G."/>
            <person name="Buck G."/>
            <person name="Lee V."/>
            <person name="Wang Y."/>
            <person name="Carvalho R."/>
            <person name="Voegtly L."/>
            <person name="Shi R."/>
            <person name="Duckworth R."/>
            <person name="Johnson A."/>
            <person name="Loviza R."/>
            <person name="Walstead R."/>
            <person name="Shah Z."/>
            <person name="Kiflezghi M."/>
            <person name="Wade K."/>
            <person name="Ball S.L."/>
            <person name="Bradley K.W."/>
            <person name="Asai D.J."/>
            <person name="Bowman C.A."/>
            <person name="Russell D.A."/>
            <person name="Pope W.H."/>
            <person name="Jacobs-Sera D."/>
            <person name="Hendrix R.W."/>
            <person name="Hatfull G.F."/>
        </authorList>
    </citation>
    <scope>NUCLEOTIDE SEQUENCE [LARGE SCALE GENOMIC DNA]</scope>
    <source>
        <strain evidence="2 3">PUDD_83A45</strain>
    </source>
</reference>
<dbReference type="InterPro" id="IPR011397">
    <property type="entry name" value="YhfC"/>
</dbReference>
<dbReference type="KEGG" id="crie:AK829_04780"/>
<feature type="transmembrane region" description="Helical" evidence="1">
    <location>
        <begin position="125"/>
        <end position="146"/>
    </location>
</feature>
<dbReference type="AlphaFoldDB" id="A0A0K1RB25"/>
<dbReference type="EMBL" id="CP012342">
    <property type="protein sequence ID" value="AKV58598.1"/>
    <property type="molecule type" value="Genomic_DNA"/>
</dbReference>
<feature type="transmembrane region" description="Helical" evidence="1">
    <location>
        <begin position="178"/>
        <end position="199"/>
    </location>
</feature>
<keyword evidence="1" id="KW-0812">Transmembrane</keyword>
<feature type="transmembrane region" description="Helical" evidence="1">
    <location>
        <begin position="20"/>
        <end position="36"/>
    </location>
</feature>
<protein>
    <recommendedName>
        <fullName evidence="4">YhfC family intramembrane metalloprotease</fullName>
    </recommendedName>
</protein>
<evidence type="ECO:0008006" key="4">
    <source>
        <dbReference type="Google" id="ProtNLM"/>
    </source>
</evidence>
<dbReference type="STRING" id="156976.AK829_04780"/>
<evidence type="ECO:0000256" key="1">
    <source>
        <dbReference type="SAM" id="Phobius"/>
    </source>
</evidence>